<proteinExistence type="predicted"/>
<reference evidence="1" key="1">
    <citation type="submission" date="2020-02" db="EMBL/GenBank/DDBJ databases">
        <title>Genome sequencing of the panga catfish, Pangasius djambal.</title>
        <authorList>
            <person name="Wen M."/>
            <person name="Zahm M."/>
            <person name="Roques C."/>
            <person name="Cabau C."/>
            <person name="Klopp C."/>
            <person name="Donnadieu C."/>
            <person name="Jouanno E."/>
            <person name="Avarre J.-C."/>
            <person name="Campet M."/>
            <person name="Ha T."/>
            <person name="Dugue R."/>
            <person name="Lampietro C."/>
            <person name="Louis A."/>
            <person name="Herpin A."/>
            <person name="Echchiki A."/>
            <person name="Berthelot C."/>
            <person name="Parey E."/>
            <person name="Roest-Crollius H."/>
            <person name="Braasch I."/>
            <person name="Postlethwait J.H."/>
            <person name="Bobe J."/>
            <person name="Montfort J."/>
            <person name="Bouchez O."/>
            <person name="Begum T."/>
            <person name="Schartl M."/>
            <person name="Gustiano R."/>
            <person name="Guiguen Y."/>
        </authorList>
    </citation>
    <scope>NUCLEOTIDE SEQUENCE</scope>
    <source>
        <strain evidence="1">Pdj_M5554</strain>
    </source>
</reference>
<evidence type="ECO:0000313" key="1">
    <source>
        <dbReference type="EMBL" id="MCJ8738187.1"/>
    </source>
</evidence>
<evidence type="ECO:0000313" key="2">
    <source>
        <dbReference type="Proteomes" id="UP000830395"/>
    </source>
</evidence>
<accession>A0ACC5YS46</accession>
<organism evidence="1 2">
    <name type="scientific">Pangasius djambal</name>
    <dbReference type="NCBI Taxonomy" id="1691987"/>
    <lineage>
        <taxon>Eukaryota</taxon>
        <taxon>Metazoa</taxon>
        <taxon>Chordata</taxon>
        <taxon>Craniata</taxon>
        <taxon>Vertebrata</taxon>
        <taxon>Euteleostomi</taxon>
        <taxon>Actinopterygii</taxon>
        <taxon>Neopterygii</taxon>
        <taxon>Teleostei</taxon>
        <taxon>Ostariophysi</taxon>
        <taxon>Siluriformes</taxon>
        <taxon>Pangasiidae</taxon>
        <taxon>Pangasius</taxon>
    </lineage>
</organism>
<dbReference type="Proteomes" id="UP000830395">
    <property type="component" value="Chromosome 12"/>
</dbReference>
<dbReference type="EMBL" id="CM040986">
    <property type="protein sequence ID" value="MCJ8738187.1"/>
    <property type="molecule type" value="Genomic_DNA"/>
</dbReference>
<keyword evidence="2" id="KW-1185">Reference proteome</keyword>
<gene>
    <name evidence="1" type="ORF">PDJAM_G00032530</name>
</gene>
<protein>
    <submittedName>
        <fullName evidence="1">Uncharacterized protein</fullName>
    </submittedName>
</protein>
<comment type="caution">
    <text evidence="1">The sequence shown here is derived from an EMBL/GenBank/DDBJ whole genome shotgun (WGS) entry which is preliminary data.</text>
</comment>
<sequence>MKSMQISMQVKEAIIRLKKQHKSIREIAKTLGVTKSTVGYILKKKESTGELNNIERPGSPWKTTKVDDRRILSLVKKDPFTTSTEVKNTLEKWESEQQRSLEERGRLLLCLQFLLPAHTPEGGDVPPEAKERAKGGLCVGVKRCAHLAAMDVNGLSDPYVKT</sequence>
<name>A0ACC5YS46_9TELE</name>